<dbReference type="Proteomes" id="UP000800093">
    <property type="component" value="Unassembled WGS sequence"/>
</dbReference>
<comment type="caution">
    <text evidence="2">The sequence shown here is derived from an EMBL/GenBank/DDBJ whole genome shotgun (WGS) entry which is preliminary data.</text>
</comment>
<feature type="region of interest" description="Disordered" evidence="1">
    <location>
        <begin position="1"/>
        <end position="37"/>
    </location>
</feature>
<reference evidence="3" key="1">
    <citation type="journal article" date="2020" name="Stud. Mycol.">
        <title>101 Dothideomycetes genomes: A test case for predicting lifestyles and emergence of pathogens.</title>
        <authorList>
            <person name="Haridas S."/>
            <person name="Albert R."/>
            <person name="Binder M."/>
            <person name="Bloem J."/>
            <person name="LaButti K."/>
            <person name="Salamov A."/>
            <person name="Andreopoulos B."/>
            <person name="Baker S."/>
            <person name="Barry K."/>
            <person name="Bills G."/>
            <person name="Bluhm B."/>
            <person name="Cannon C."/>
            <person name="Castanera R."/>
            <person name="Culley D."/>
            <person name="Daum C."/>
            <person name="Ezra D."/>
            <person name="Gonzalez J."/>
            <person name="Henrissat B."/>
            <person name="Kuo A."/>
            <person name="Liang C."/>
            <person name="Lipzen A."/>
            <person name="Lutzoni F."/>
            <person name="Magnuson J."/>
            <person name="Mondo S."/>
            <person name="Nolan M."/>
            <person name="Ohm R."/>
            <person name="Pangilinan J."/>
            <person name="Park H.-J."/>
            <person name="Ramirez L."/>
            <person name="Alfaro M."/>
            <person name="Sun H."/>
            <person name="Tritt A."/>
            <person name="Yoshinaga Y."/>
            <person name="Zwiers L.-H."/>
            <person name="Turgeon B."/>
            <person name="Goodwin S."/>
            <person name="Spatafora J."/>
            <person name="Crous P."/>
            <person name="Grigoriev I."/>
        </authorList>
    </citation>
    <scope>NUCLEOTIDE SEQUENCE [LARGE SCALE GENOMIC DNA]</scope>
    <source>
        <strain evidence="3">CBS 304.66</strain>
    </source>
</reference>
<accession>A0A9P4ND29</accession>
<keyword evidence="3" id="KW-1185">Reference proteome</keyword>
<name>A0A9P4ND29_9PLEO</name>
<dbReference type="AlphaFoldDB" id="A0A9P4ND29"/>
<evidence type="ECO:0000256" key="1">
    <source>
        <dbReference type="SAM" id="MobiDB-lite"/>
    </source>
</evidence>
<feature type="compositionally biased region" description="Basic and acidic residues" evidence="1">
    <location>
        <begin position="106"/>
        <end position="131"/>
    </location>
</feature>
<dbReference type="EMBL" id="ML986578">
    <property type="protein sequence ID" value="KAF2271009.1"/>
    <property type="molecule type" value="Genomic_DNA"/>
</dbReference>
<sequence>MPPRPPRRPQSQHSKSKVQRPSFGTHYRVSSRKTPCAQERQIHLQSAHAQFAIQDFVPLSQPTRKCPDYSWGQADLRTRERQDLTCTDEQLLARLNTIGKEEEDSIMEKRRTREELSRIGAKRNREEDCNRKIGKTKGTPKSEMRGWSWKGMKQAVRLH</sequence>
<proteinExistence type="predicted"/>
<evidence type="ECO:0000313" key="2">
    <source>
        <dbReference type="EMBL" id="KAF2271009.1"/>
    </source>
</evidence>
<organism evidence="2 3">
    <name type="scientific">Lojkania enalia</name>
    <dbReference type="NCBI Taxonomy" id="147567"/>
    <lineage>
        <taxon>Eukaryota</taxon>
        <taxon>Fungi</taxon>
        <taxon>Dikarya</taxon>
        <taxon>Ascomycota</taxon>
        <taxon>Pezizomycotina</taxon>
        <taxon>Dothideomycetes</taxon>
        <taxon>Pleosporomycetidae</taxon>
        <taxon>Pleosporales</taxon>
        <taxon>Pleosporales incertae sedis</taxon>
        <taxon>Lojkania</taxon>
    </lineage>
</organism>
<feature type="region of interest" description="Disordered" evidence="1">
    <location>
        <begin position="102"/>
        <end position="159"/>
    </location>
</feature>
<gene>
    <name evidence="2" type="ORF">CC78DRAFT_538702</name>
</gene>
<protein>
    <submittedName>
        <fullName evidence="2">Uncharacterized protein</fullName>
    </submittedName>
</protein>
<evidence type="ECO:0000313" key="3">
    <source>
        <dbReference type="Proteomes" id="UP000800093"/>
    </source>
</evidence>